<accession>A0AA51UCV2</accession>
<dbReference type="GO" id="GO:0000166">
    <property type="term" value="F:nucleotide binding"/>
    <property type="evidence" value="ECO:0007669"/>
    <property type="project" value="UniProtKB-KW"/>
</dbReference>
<keyword evidence="3 6" id="KW-0547">Nucleotide-binding</keyword>
<dbReference type="Gene3D" id="3.30.70.270">
    <property type="match status" value="1"/>
</dbReference>
<evidence type="ECO:0000259" key="7">
    <source>
        <dbReference type="PROSITE" id="PS50507"/>
    </source>
</evidence>
<evidence type="ECO:0000256" key="6">
    <source>
        <dbReference type="RuleBase" id="RU364050"/>
    </source>
</evidence>
<keyword evidence="4 6" id="KW-0693">Viral RNA replication</keyword>
<dbReference type="InterPro" id="IPR001795">
    <property type="entry name" value="RNA-dir_pol_luteovirus"/>
</dbReference>
<dbReference type="InterPro" id="IPR043502">
    <property type="entry name" value="DNA/RNA_pol_sf"/>
</dbReference>
<feature type="domain" description="RdRp catalytic" evidence="7">
    <location>
        <begin position="223"/>
        <end position="343"/>
    </location>
</feature>
<name>A0AA51UCV2_9VIRU</name>
<dbReference type="EMBL" id="OQ995239">
    <property type="protein sequence ID" value="WMV64404.1"/>
    <property type="molecule type" value="Genomic_RNA"/>
</dbReference>
<dbReference type="GO" id="GO:0006351">
    <property type="term" value="P:DNA-templated transcription"/>
    <property type="evidence" value="ECO:0007669"/>
    <property type="project" value="InterPro"/>
</dbReference>
<evidence type="ECO:0000256" key="1">
    <source>
        <dbReference type="ARBA" id="ARBA00022679"/>
    </source>
</evidence>
<organism evidence="8">
    <name type="scientific">Uromyces fabae virus</name>
    <dbReference type="NCBI Taxonomy" id="3069272"/>
    <lineage>
        <taxon>Viruses</taxon>
        <taxon>Riboviria</taxon>
    </lineage>
</organism>
<dbReference type="SUPFAM" id="SSF56672">
    <property type="entry name" value="DNA/RNA polymerases"/>
    <property type="match status" value="1"/>
</dbReference>
<evidence type="ECO:0000256" key="2">
    <source>
        <dbReference type="ARBA" id="ARBA00022695"/>
    </source>
</evidence>
<dbReference type="GO" id="GO:0003723">
    <property type="term" value="F:RNA binding"/>
    <property type="evidence" value="ECO:0007669"/>
    <property type="project" value="InterPro"/>
</dbReference>
<dbReference type="GO" id="GO:0039694">
    <property type="term" value="P:viral RNA genome replication"/>
    <property type="evidence" value="ECO:0007669"/>
    <property type="project" value="InterPro"/>
</dbReference>
<dbReference type="PROSITE" id="PS50507">
    <property type="entry name" value="RDRP_SSRNA_POS"/>
    <property type="match status" value="1"/>
</dbReference>
<protein>
    <recommendedName>
        <fullName evidence="6">RNA-directed RNA polymerase</fullName>
        <ecNumber evidence="6">2.7.7.48</ecNumber>
    </recommendedName>
</protein>
<comment type="catalytic activity">
    <reaction evidence="5 6">
        <text>RNA(n) + a ribonucleoside 5'-triphosphate = RNA(n+1) + diphosphate</text>
        <dbReference type="Rhea" id="RHEA:21248"/>
        <dbReference type="Rhea" id="RHEA-COMP:14527"/>
        <dbReference type="Rhea" id="RHEA-COMP:17342"/>
        <dbReference type="ChEBI" id="CHEBI:33019"/>
        <dbReference type="ChEBI" id="CHEBI:61557"/>
        <dbReference type="ChEBI" id="CHEBI:140395"/>
        <dbReference type="EC" id="2.7.7.48"/>
    </reaction>
</comment>
<evidence type="ECO:0000256" key="3">
    <source>
        <dbReference type="ARBA" id="ARBA00022741"/>
    </source>
</evidence>
<dbReference type="GO" id="GO:0003968">
    <property type="term" value="F:RNA-directed RNA polymerase activity"/>
    <property type="evidence" value="ECO:0007669"/>
    <property type="project" value="UniProtKB-KW"/>
</dbReference>
<dbReference type="InterPro" id="IPR043128">
    <property type="entry name" value="Rev_trsase/Diguanyl_cyclase"/>
</dbReference>
<sequence length="594" mass="67370">MLVSSEHLWVGDYGQVFEKLKDVSVVLKALHCRGLPDLTPMFELQTLVNRGYGAVDWAAERSHRLKPDVVHVDPKKVYEGARKVFRMGTDHGYKYKKMKLDDFIAARWEWSPSGSVHSQHQSDSLYIPKDDYRHRTKFATLNSMGSEYIKTFFDRRPEVHAWASTKYEWGKQRAIYGVDLTSATVAHYAMYNCEHVFRHRFPVGEEAESGRVHRRLKEMLEGRESFCYDFDDFNAQHSTASMVAVLMAFKDQFVGDMDEDQVKAMDWVIDSQTNVTVHDNDGQTYKARGTLMSGSRLTTFINTVLNYVYMDLAGVLSLRGVVDSVHNGDDVLLAVNDYATAVEVHKRMAAINARAQAAKCNVYSVGEFLRVEHKLEMEDGLGAQYLSRSCATFTYSRIESQAPVRLTDAVSATQSRTTDLIRRAPHSKELVSALVVKIMDKIANVFSVTKEAVEMFFSTHVVAGGVSEERWASVANHIYEEVAPEEDDVGYLDKPDEAVTVSTLYPGVLDYVRIMYRKMRGVVGEDLIFTAVCRATRNQLAVTRKCVVKQRRTTSESEFGYARALYRMWKGKFRLPYIAKSRFLGVPPVALATS</sequence>
<keyword evidence="6 8" id="KW-0696">RNA-directed RNA polymerase</keyword>
<evidence type="ECO:0000256" key="5">
    <source>
        <dbReference type="ARBA" id="ARBA00048744"/>
    </source>
</evidence>
<dbReference type="Pfam" id="PF02123">
    <property type="entry name" value="RdRP_4"/>
    <property type="match status" value="1"/>
</dbReference>
<evidence type="ECO:0000313" key="8">
    <source>
        <dbReference type="EMBL" id="WMV64404.1"/>
    </source>
</evidence>
<reference evidence="8" key="1">
    <citation type="journal article" date="2023" name="Viruses">
        <title>Mycoviruses in the Rust Fungus Uromyces fabae.</title>
        <authorList>
            <person name="Seitz J.M."/>
            <person name="Voegele R.T."/>
            <person name="Link T.I."/>
        </authorList>
    </citation>
    <scope>NUCLEOTIDE SEQUENCE</scope>
    <source>
        <strain evidence="8">Ufvs_16</strain>
    </source>
</reference>
<dbReference type="InterPro" id="IPR007094">
    <property type="entry name" value="RNA-dir_pol_PSvirus"/>
</dbReference>
<evidence type="ECO:0000256" key="4">
    <source>
        <dbReference type="ARBA" id="ARBA00022953"/>
    </source>
</evidence>
<proteinExistence type="predicted"/>
<dbReference type="EC" id="2.7.7.48" evidence="6"/>
<reference evidence="8" key="2">
    <citation type="submission" date="2023-05" db="EMBL/GenBank/DDBJ databases">
        <authorList>
            <person name="Seitz J."/>
            <person name="Voegele R.T."/>
            <person name="Link T.I."/>
        </authorList>
    </citation>
    <scope>NUCLEOTIDE SEQUENCE</scope>
    <source>
        <strain evidence="8">Ufvs_16</strain>
    </source>
</reference>
<keyword evidence="2 6" id="KW-0548">Nucleotidyltransferase</keyword>
<keyword evidence="1 6" id="KW-0808">Transferase</keyword>